<proteinExistence type="predicted"/>
<protein>
    <submittedName>
        <fullName evidence="1">Uncharacterized protein</fullName>
    </submittedName>
</protein>
<organism evidence="1 2">
    <name type="scientific">Rhodococcus maanshanensis</name>
    <dbReference type="NCBI Taxonomy" id="183556"/>
    <lineage>
        <taxon>Bacteria</taxon>
        <taxon>Bacillati</taxon>
        <taxon>Actinomycetota</taxon>
        <taxon>Actinomycetes</taxon>
        <taxon>Mycobacteriales</taxon>
        <taxon>Nocardiaceae</taxon>
        <taxon>Rhodococcus</taxon>
    </lineage>
</organism>
<evidence type="ECO:0000313" key="2">
    <source>
        <dbReference type="Proteomes" id="UP000198677"/>
    </source>
</evidence>
<evidence type="ECO:0000313" key="1">
    <source>
        <dbReference type="EMBL" id="SEM12827.1"/>
    </source>
</evidence>
<dbReference type="EMBL" id="FOAW01000023">
    <property type="protein sequence ID" value="SEM12827.1"/>
    <property type="molecule type" value="Genomic_DNA"/>
</dbReference>
<gene>
    <name evidence="1" type="ORF">SAMN05444583_12347</name>
</gene>
<accession>A0A1H7VVJ1</accession>
<dbReference type="Proteomes" id="UP000198677">
    <property type="component" value="Unassembled WGS sequence"/>
</dbReference>
<reference evidence="2" key="1">
    <citation type="submission" date="2016-10" db="EMBL/GenBank/DDBJ databases">
        <authorList>
            <person name="Varghese N."/>
            <person name="Submissions S."/>
        </authorList>
    </citation>
    <scope>NUCLEOTIDE SEQUENCE [LARGE SCALE GENOMIC DNA]</scope>
    <source>
        <strain evidence="2">DSM 44675</strain>
    </source>
</reference>
<sequence length="33" mass="3567">MAPMSYLLYDALLPHLGAEAATHWATTLVVNPV</sequence>
<dbReference type="AlphaFoldDB" id="A0A1H7VVJ1"/>
<name>A0A1H7VVJ1_9NOCA</name>
<keyword evidence="2" id="KW-1185">Reference proteome</keyword>